<keyword evidence="2" id="KW-0812">Transmembrane</keyword>
<gene>
    <name evidence="4" type="ORF">MHY01S_00710</name>
</gene>
<feature type="transmembrane region" description="Helical" evidence="2">
    <location>
        <begin position="42"/>
        <end position="63"/>
    </location>
</feature>
<reference evidence="4 5" key="1">
    <citation type="submission" date="2019-07" db="EMBL/GenBank/DDBJ databases">
        <title>Whole genome shotgun sequence of Meiothermus hypogaeus NBRC 106114.</title>
        <authorList>
            <person name="Hosoyama A."/>
            <person name="Uohara A."/>
            <person name="Ohji S."/>
            <person name="Ichikawa N."/>
        </authorList>
    </citation>
    <scope>NUCLEOTIDE SEQUENCE [LARGE SCALE GENOMIC DNA]</scope>
    <source>
        <strain evidence="4 5">NBRC 106114</strain>
    </source>
</reference>
<dbReference type="InterPro" id="IPR005471">
    <property type="entry name" value="Tscrpt_reg_IclR_N"/>
</dbReference>
<dbReference type="GO" id="GO:0006355">
    <property type="term" value="P:regulation of DNA-templated transcription"/>
    <property type="evidence" value="ECO:0007669"/>
    <property type="project" value="InterPro"/>
</dbReference>
<dbReference type="InterPro" id="IPR036390">
    <property type="entry name" value="WH_DNA-bd_sf"/>
</dbReference>
<dbReference type="RefSeq" id="WP_119340533.1">
    <property type="nucleotide sequence ID" value="NZ_BJXL01000001.1"/>
</dbReference>
<dbReference type="SUPFAM" id="SSF46785">
    <property type="entry name" value="Winged helix' DNA-binding domain"/>
    <property type="match status" value="1"/>
</dbReference>
<keyword evidence="2" id="KW-0472">Membrane</keyword>
<comment type="caution">
    <text evidence="4">The sequence shown here is derived from an EMBL/GenBank/DDBJ whole genome shotgun (WGS) entry which is preliminary data.</text>
</comment>
<dbReference type="Gene3D" id="1.10.10.10">
    <property type="entry name" value="Winged helix-like DNA-binding domain superfamily/Winged helix DNA-binding domain"/>
    <property type="match status" value="1"/>
</dbReference>
<dbReference type="Proteomes" id="UP000321197">
    <property type="component" value="Unassembled WGS sequence"/>
</dbReference>
<name>A0A511QX02_9DEIN</name>
<evidence type="ECO:0000256" key="2">
    <source>
        <dbReference type="SAM" id="Phobius"/>
    </source>
</evidence>
<feature type="transmembrane region" description="Helical" evidence="2">
    <location>
        <begin position="95"/>
        <end position="114"/>
    </location>
</feature>
<dbReference type="Pfam" id="PF09339">
    <property type="entry name" value="HTH_IclR"/>
    <property type="match status" value="1"/>
</dbReference>
<sequence length="289" mass="31325">MIHKLMITLLLLAYFATLIMSTGHLAEWYALSLGKLPRELAWGLAGALEFTAFLLSLLSNSLLRQSRWAGGGALAALGLVWVGNALSMHRGAPELALWEVFLMSLFVPVGTYAVGKVVGELIGGTAAPVQVPRSVAPEVPLNQPVAHRGTAAPVQVPHQTASEVPQVPAVWHTHVPSPVPQTAHPGTAEPPQVTPRERVSEAAGTAGAVSERATLRMRERSVDLEWSVEGRAGELLSVMARYQAPVTLTVLVRNLGWPKSTVRRWLDRLEEEGLIRRTEDGWYLSEAQP</sequence>
<dbReference type="InterPro" id="IPR036388">
    <property type="entry name" value="WH-like_DNA-bd_sf"/>
</dbReference>
<feature type="domain" description="HTH iclR-type" evidence="3">
    <location>
        <begin position="231"/>
        <end position="278"/>
    </location>
</feature>
<evidence type="ECO:0000313" key="4">
    <source>
        <dbReference type="EMBL" id="GEM81905.1"/>
    </source>
</evidence>
<evidence type="ECO:0000313" key="5">
    <source>
        <dbReference type="Proteomes" id="UP000321197"/>
    </source>
</evidence>
<protein>
    <recommendedName>
        <fullName evidence="3">HTH iclR-type domain-containing protein</fullName>
    </recommendedName>
</protein>
<proteinExistence type="predicted"/>
<feature type="transmembrane region" description="Helical" evidence="2">
    <location>
        <begin position="70"/>
        <end position="89"/>
    </location>
</feature>
<dbReference type="EMBL" id="BJXL01000001">
    <property type="protein sequence ID" value="GEM81905.1"/>
    <property type="molecule type" value="Genomic_DNA"/>
</dbReference>
<evidence type="ECO:0000259" key="3">
    <source>
        <dbReference type="Pfam" id="PF09339"/>
    </source>
</evidence>
<dbReference type="OrthoDB" id="27182at2"/>
<evidence type="ECO:0000256" key="1">
    <source>
        <dbReference type="SAM" id="MobiDB-lite"/>
    </source>
</evidence>
<accession>A0A511QX02</accession>
<dbReference type="GO" id="GO:0003677">
    <property type="term" value="F:DNA binding"/>
    <property type="evidence" value="ECO:0007669"/>
    <property type="project" value="InterPro"/>
</dbReference>
<feature type="region of interest" description="Disordered" evidence="1">
    <location>
        <begin position="178"/>
        <end position="206"/>
    </location>
</feature>
<dbReference type="AlphaFoldDB" id="A0A511QX02"/>
<keyword evidence="2" id="KW-1133">Transmembrane helix</keyword>
<organism evidence="4 5">
    <name type="scientific">Meiothermus hypogaeus NBRC 106114</name>
    <dbReference type="NCBI Taxonomy" id="1227553"/>
    <lineage>
        <taxon>Bacteria</taxon>
        <taxon>Thermotogati</taxon>
        <taxon>Deinococcota</taxon>
        <taxon>Deinococci</taxon>
        <taxon>Thermales</taxon>
        <taxon>Thermaceae</taxon>
        <taxon>Meiothermus</taxon>
    </lineage>
</organism>